<dbReference type="SUPFAM" id="SSF46785">
    <property type="entry name" value="Winged helix' DNA-binding domain"/>
    <property type="match status" value="1"/>
</dbReference>
<dbReference type="InterPro" id="IPR036390">
    <property type="entry name" value="WH_DNA-bd_sf"/>
</dbReference>
<dbReference type="EMBL" id="FOTS01000006">
    <property type="protein sequence ID" value="SFL48661.1"/>
    <property type="molecule type" value="Genomic_DNA"/>
</dbReference>
<dbReference type="Gene3D" id="1.10.10.10">
    <property type="entry name" value="Winged helix-like DNA-binding domain superfamily/Winged helix DNA-binding domain"/>
    <property type="match status" value="1"/>
</dbReference>
<dbReference type="GO" id="GO:0003700">
    <property type="term" value="F:DNA-binding transcription factor activity"/>
    <property type="evidence" value="ECO:0007669"/>
    <property type="project" value="InterPro"/>
</dbReference>
<dbReference type="PRINTS" id="PR00039">
    <property type="entry name" value="HTHLYSR"/>
</dbReference>
<keyword evidence="4" id="KW-0804">Transcription</keyword>
<keyword evidence="2" id="KW-0805">Transcription regulation</keyword>
<reference evidence="7" key="1">
    <citation type="submission" date="2016-10" db="EMBL/GenBank/DDBJ databases">
        <authorList>
            <person name="Varghese N."/>
            <person name="Submissions S."/>
        </authorList>
    </citation>
    <scope>NUCLEOTIDE SEQUENCE [LARGE SCALE GENOMIC DNA]</scope>
    <source>
        <strain evidence="7">DSM 13327</strain>
    </source>
</reference>
<dbReference type="CDD" id="cd05466">
    <property type="entry name" value="PBP2_LTTR_substrate"/>
    <property type="match status" value="1"/>
</dbReference>
<dbReference type="GO" id="GO:0003677">
    <property type="term" value="F:DNA binding"/>
    <property type="evidence" value="ECO:0007669"/>
    <property type="project" value="UniProtKB-KW"/>
</dbReference>
<keyword evidence="7" id="KW-1185">Reference proteome</keyword>
<name>A0A1I4I4C0_9FIRM</name>
<dbReference type="SUPFAM" id="SSF53850">
    <property type="entry name" value="Periplasmic binding protein-like II"/>
    <property type="match status" value="1"/>
</dbReference>
<dbReference type="FunFam" id="1.10.10.10:FF:000001">
    <property type="entry name" value="LysR family transcriptional regulator"/>
    <property type="match status" value="1"/>
</dbReference>
<dbReference type="AlphaFoldDB" id="A0A1I4I4C0"/>
<protein>
    <submittedName>
        <fullName evidence="6">DNA-binding transcriptional regulator, LysR family</fullName>
    </submittedName>
</protein>
<keyword evidence="3 6" id="KW-0238">DNA-binding</keyword>
<dbReference type="Pfam" id="PF00126">
    <property type="entry name" value="HTH_1"/>
    <property type="match status" value="1"/>
</dbReference>
<sequence>MTYKQLEYFLAIAETNNMTLAAAKLNISQPPLSYHLKLLEDELQVKLFNREGHALHITSEGRIFQDKAMQILSLTNQSVSLMQNIGKEMFGTINIATIPSVCGSILPKNIHEFQLKYPDVNYKIHECNSFKAMELLDNGLVDFAFVRAPFNQKRYQIMMVKNPFLKENQKDFFVAIGSKTFLADTKEDTIDLRKLIGKPLIVHRRYKKILDSLCEEKNISLQIVCENDYIGSSFYLADADIGVAVMPYTSAMLFENKKSLLIKKIEHPTIDSQIYLITKKNTTLPLLPKKFIEQVTRE</sequence>
<dbReference type="GO" id="GO:0005829">
    <property type="term" value="C:cytosol"/>
    <property type="evidence" value="ECO:0007669"/>
    <property type="project" value="TreeGrafter"/>
</dbReference>
<evidence type="ECO:0000256" key="4">
    <source>
        <dbReference type="ARBA" id="ARBA00023163"/>
    </source>
</evidence>
<evidence type="ECO:0000313" key="6">
    <source>
        <dbReference type="EMBL" id="SFL48661.1"/>
    </source>
</evidence>
<evidence type="ECO:0000256" key="1">
    <source>
        <dbReference type="ARBA" id="ARBA00009437"/>
    </source>
</evidence>
<dbReference type="Pfam" id="PF03466">
    <property type="entry name" value="LysR_substrate"/>
    <property type="match status" value="1"/>
</dbReference>
<evidence type="ECO:0000256" key="3">
    <source>
        <dbReference type="ARBA" id="ARBA00023125"/>
    </source>
</evidence>
<dbReference type="InterPro" id="IPR005119">
    <property type="entry name" value="LysR_subst-bd"/>
</dbReference>
<dbReference type="RefSeq" id="WP_090933379.1">
    <property type="nucleotide sequence ID" value="NZ_FOTS01000006.1"/>
</dbReference>
<dbReference type="PROSITE" id="PS50931">
    <property type="entry name" value="HTH_LYSR"/>
    <property type="match status" value="1"/>
</dbReference>
<dbReference type="InterPro" id="IPR000847">
    <property type="entry name" value="LysR_HTH_N"/>
</dbReference>
<evidence type="ECO:0000313" key="7">
    <source>
        <dbReference type="Proteomes" id="UP000199520"/>
    </source>
</evidence>
<dbReference type="OrthoDB" id="1677645at2"/>
<organism evidence="6 7">
    <name type="scientific">Pelosinus propionicus DSM 13327</name>
    <dbReference type="NCBI Taxonomy" id="1123291"/>
    <lineage>
        <taxon>Bacteria</taxon>
        <taxon>Bacillati</taxon>
        <taxon>Bacillota</taxon>
        <taxon>Negativicutes</taxon>
        <taxon>Selenomonadales</taxon>
        <taxon>Sporomusaceae</taxon>
        <taxon>Pelosinus</taxon>
    </lineage>
</organism>
<accession>A0A1I4I4C0</accession>
<dbReference type="Proteomes" id="UP000199520">
    <property type="component" value="Unassembled WGS sequence"/>
</dbReference>
<dbReference type="InterPro" id="IPR036388">
    <property type="entry name" value="WH-like_DNA-bd_sf"/>
</dbReference>
<gene>
    <name evidence="6" type="ORF">SAMN04490355_100675</name>
</gene>
<proteinExistence type="inferred from homology"/>
<evidence type="ECO:0000259" key="5">
    <source>
        <dbReference type="PROSITE" id="PS50931"/>
    </source>
</evidence>
<evidence type="ECO:0000256" key="2">
    <source>
        <dbReference type="ARBA" id="ARBA00023015"/>
    </source>
</evidence>
<dbReference type="Gene3D" id="3.40.190.290">
    <property type="match status" value="1"/>
</dbReference>
<dbReference type="PANTHER" id="PTHR30419">
    <property type="entry name" value="HTH-TYPE TRANSCRIPTIONAL REGULATOR YBHD"/>
    <property type="match status" value="1"/>
</dbReference>
<dbReference type="STRING" id="1123291.SAMN04490355_100675"/>
<comment type="similarity">
    <text evidence="1">Belongs to the LysR transcriptional regulatory family.</text>
</comment>
<dbReference type="InterPro" id="IPR050950">
    <property type="entry name" value="HTH-type_LysR_regulators"/>
</dbReference>
<feature type="domain" description="HTH lysR-type" evidence="5">
    <location>
        <begin position="1"/>
        <end position="58"/>
    </location>
</feature>